<dbReference type="RefSeq" id="WP_091160444.1">
    <property type="nucleotide sequence ID" value="NZ_FNOT01000014.1"/>
</dbReference>
<dbReference type="Gene3D" id="1.10.150.20">
    <property type="entry name" value="5' to 3' exonuclease, C-terminal subdomain"/>
    <property type="match status" value="1"/>
</dbReference>
<name>A0A1H3NXF8_9ACTN</name>
<reference evidence="2" key="1">
    <citation type="submission" date="2016-10" db="EMBL/GenBank/DDBJ databases">
        <authorList>
            <person name="Varghese N."/>
            <person name="Submissions S."/>
        </authorList>
    </citation>
    <scope>NUCLEOTIDE SEQUENCE [LARGE SCALE GENOMIC DNA]</scope>
    <source>
        <strain evidence="2">DSM 45422</strain>
    </source>
</reference>
<dbReference type="Proteomes" id="UP000198921">
    <property type="component" value="Unassembled WGS sequence"/>
</dbReference>
<protein>
    <recommendedName>
        <fullName evidence="3">Helix-hairpin-helix domain-containing protein</fullName>
    </recommendedName>
</protein>
<sequence>MTDDDLPASIGRPALGALRAAGVDRLSEVARRREEELLALHGVGPKAVRLLRAELAERGLRLAGD</sequence>
<dbReference type="SUPFAM" id="SSF47789">
    <property type="entry name" value="C-terminal domain of RNA polymerase alpha subunit"/>
    <property type="match status" value="1"/>
</dbReference>
<keyword evidence="2" id="KW-1185">Reference proteome</keyword>
<gene>
    <name evidence="1" type="ORF">SAMN05660209_04106</name>
</gene>
<accession>A0A1H3NXF8</accession>
<evidence type="ECO:0000313" key="2">
    <source>
        <dbReference type="Proteomes" id="UP000198921"/>
    </source>
</evidence>
<dbReference type="AlphaFoldDB" id="A0A1H3NXF8"/>
<proteinExistence type="predicted"/>
<organism evidence="1 2">
    <name type="scientific">Geodermatophilus africanus</name>
    <dbReference type="NCBI Taxonomy" id="1137993"/>
    <lineage>
        <taxon>Bacteria</taxon>
        <taxon>Bacillati</taxon>
        <taxon>Actinomycetota</taxon>
        <taxon>Actinomycetes</taxon>
        <taxon>Geodermatophilales</taxon>
        <taxon>Geodermatophilaceae</taxon>
        <taxon>Geodermatophilus</taxon>
    </lineage>
</organism>
<dbReference type="STRING" id="1137993.SAMN05660209_04106"/>
<evidence type="ECO:0008006" key="3">
    <source>
        <dbReference type="Google" id="ProtNLM"/>
    </source>
</evidence>
<evidence type="ECO:0000313" key="1">
    <source>
        <dbReference type="EMBL" id="SDY93393.1"/>
    </source>
</evidence>
<dbReference type="EMBL" id="FNOT01000014">
    <property type="protein sequence ID" value="SDY93393.1"/>
    <property type="molecule type" value="Genomic_DNA"/>
</dbReference>